<keyword evidence="1" id="KW-0472">Membrane</keyword>
<organism evidence="2 3">
    <name type="scientific">Brassica cretica</name>
    <name type="common">Mustard</name>
    <dbReference type="NCBI Taxonomy" id="69181"/>
    <lineage>
        <taxon>Eukaryota</taxon>
        <taxon>Viridiplantae</taxon>
        <taxon>Streptophyta</taxon>
        <taxon>Embryophyta</taxon>
        <taxon>Tracheophyta</taxon>
        <taxon>Spermatophyta</taxon>
        <taxon>Magnoliopsida</taxon>
        <taxon>eudicotyledons</taxon>
        <taxon>Gunneridae</taxon>
        <taxon>Pentapetalae</taxon>
        <taxon>rosids</taxon>
        <taxon>malvids</taxon>
        <taxon>Brassicales</taxon>
        <taxon>Brassicaceae</taxon>
        <taxon>Brassiceae</taxon>
        <taxon>Brassica</taxon>
    </lineage>
</organism>
<gene>
    <name evidence="2" type="ORF">F2Q68_00010952</name>
</gene>
<dbReference type="EMBL" id="QGKW02000717">
    <property type="protein sequence ID" value="KAF2596859.1"/>
    <property type="molecule type" value="Genomic_DNA"/>
</dbReference>
<feature type="transmembrane region" description="Helical" evidence="1">
    <location>
        <begin position="33"/>
        <end position="63"/>
    </location>
</feature>
<comment type="caution">
    <text evidence="2">The sequence shown here is derived from an EMBL/GenBank/DDBJ whole genome shotgun (WGS) entry which is preliminary data.</text>
</comment>
<protein>
    <submittedName>
        <fullName evidence="2">Uncharacterized protein</fullName>
    </submittedName>
</protein>
<accession>A0A8S9KR00</accession>
<keyword evidence="1" id="KW-1133">Transmembrane helix</keyword>
<reference evidence="2" key="1">
    <citation type="submission" date="2019-12" db="EMBL/GenBank/DDBJ databases">
        <title>Genome sequencing and annotation of Brassica cretica.</title>
        <authorList>
            <person name="Studholme D.J."/>
            <person name="Sarris P.F."/>
        </authorList>
    </citation>
    <scope>NUCLEOTIDE SEQUENCE</scope>
    <source>
        <strain evidence="2">PFS-001/15</strain>
        <tissue evidence="2">Leaf</tissue>
    </source>
</reference>
<keyword evidence="1" id="KW-0812">Transmembrane</keyword>
<dbReference type="Proteomes" id="UP000712281">
    <property type="component" value="Unassembled WGS sequence"/>
</dbReference>
<dbReference type="AlphaFoldDB" id="A0A8S9KR00"/>
<evidence type="ECO:0000313" key="3">
    <source>
        <dbReference type="Proteomes" id="UP000712281"/>
    </source>
</evidence>
<sequence>MFKHKIGAALLRGRARGAGLTLGGLVALVVETGWVAGFGLVATLLVVVEWFMLVVVLVLGFALKVSLKIVIPLVPSAIGADKISFFLTFQTVDFLRLRAQAWSWCEINS</sequence>
<proteinExistence type="predicted"/>
<evidence type="ECO:0000256" key="1">
    <source>
        <dbReference type="SAM" id="Phobius"/>
    </source>
</evidence>
<name>A0A8S9KR00_BRACR</name>
<evidence type="ECO:0000313" key="2">
    <source>
        <dbReference type="EMBL" id="KAF2596859.1"/>
    </source>
</evidence>